<dbReference type="AlphaFoldDB" id="A0A7W7QKW8"/>
<reference evidence="1 2" key="1">
    <citation type="submission" date="2020-08" db="EMBL/GenBank/DDBJ databases">
        <title>Genomic Encyclopedia of Type Strains, Phase III (KMG-III): the genomes of soil and plant-associated and newly described type strains.</title>
        <authorList>
            <person name="Whitman W."/>
        </authorList>
    </citation>
    <scope>NUCLEOTIDE SEQUENCE [LARGE SCALE GENOMIC DNA]</scope>
    <source>
        <strain evidence="1 2">CECT 8840</strain>
    </source>
</reference>
<evidence type="ECO:0000313" key="1">
    <source>
        <dbReference type="EMBL" id="MBB4915422.1"/>
    </source>
</evidence>
<dbReference type="EMBL" id="JACHJP010000002">
    <property type="protein sequence ID" value="MBB4915422.1"/>
    <property type="molecule type" value="Genomic_DNA"/>
</dbReference>
<dbReference type="RefSeq" id="WP_184714084.1">
    <property type="nucleotide sequence ID" value="NZ_JACHJP010000002.1"/>
</dbReference>
<gene>
    <name evidence="1" type="ORF">FHS44_002507</name>
</gene>
<dbReference type="Proteomes" id="UP000552644">
    <property type="component" value="Unassembled WGS sequence"/>
</dbReference>
<evidence type="ECO:0000313" key="2">
    <source>
        <dbReference type="Proteomes" id="UP000552644"/>
    </source>
</evidence>
<name>A0A7W7QKW8_9ACTN</name>
<protein>
    <submittedName>
        <fullName evidence="1">Uncharacterized protein</fullName>
    </submittedName>
</protein>
<accession>A0A7W7QKW8</accession>
<organism evidence="1 2">
    <name type="scientific">Streptosporangium saharense</name>
    <dbReference type="NCBI Taxonomy" id="1706840"/>
    <lineage>
        <taxon>Bacteria</taxon>
        <taxon>Bacillati</taxon>
        <taxon>Actinomycetota</taxon>
        <taxon>Actinomycetes</taxon>
        <taxon>Streptosporangiales</taxon>
        <taxon>Streptosporangiaceae</taxon>
        <taxon>Streptosporangium</taxon>
    </lineage>
</organism>
<keyword evidence="2" id="KW-1185">Reference proteome</keyword>
<sequence>MEFELGRHTWASLQGAHGEARLLETALRELAEAGSREAAETAAGRVQRVVFAQGLLCEASVALASGLVHCLWHRSEQSEDLILGLLSDISAGTVDENDPEVFGPVSGELCMAEICLGFPAYVEILETGSNIDSRTACIDLILMCGLSNPALRERSIFFLENALRLDALTGHRDVLTASIDELRQEADSCQ</sequence>
<comment type="caution">
    <text evidence="1">The sequence shown here is derived from an EMBL/GenBank/DDBJ whole genome shotgun (WGS) entry which is preliminary data.</text>
</comment>
<proteinExistence type="predicted"/>